<organism evidence="2 3">
    <name type="scientific">Chondromyces apiculatus DSM 436</name>
    <dbReference type="NCBI Taxonomy" id="1192034"/>
    <lineage>
        <taxon>Bacteria</taxon>
        <taxon>Pseudomonadati</taxon>
        <taxon>Myxococcota</taxon>
        <taxon>Polyangia</taxon>
        <taxon>Polyangiales</taxon>
        <taxon>Polyangiaceae</taxon>
        <taxon>Chondromyces</taxon>
    </lineage>
</organism>
<evidence type="ECO:0000313" key="2">
    <source>
        <dbReference type="EMBL" id="EYF08427.1"/>
    </source>
</evidence>
<feature type="compositionally biased region" description="Basic and acidic residues" evidence="1">
    <location>
        <begin position="224"/>
        <end position="242"/>
    </location>
</feature>
<name>A0A017THQ1_9BACT</name>
<evidence type="ECO:0000256" key="1">
    <source>
        <dbReference type="SAM" id="MobiDB-lite"/>
    </source>
</evidence>
<dbReference type="AlphaFoldDB" id="A0A017THQ1"/>
<proteinExistence type="predicted"/>
<protein>
    <submittedName>
        <fullName evidence="2">Exopolysaccharide biosynthesis domain protein</fullName>
    </submittedName>
</protein>
<comment type="caution">
    <text evidence="2">The sequence shown here is derived from an EMBL/GenBank/DDBJ whole genome shotgun (WGS) entry which is preliminary data.</text>
</comment>
<dbReference type="Proteomes" id="UP000019678">
    <property type="component" value="Unassembled WGS sequence"/>
</dbReference>
<sequence>MRLLGARTGLTVFRWDLVYLCAQLEADGRAEIGGLAASVGALLQQMRDEREAFELAEDAAVVARARRARRGVTLDRVLIAMGGVARATDRALYAALFPRRNPSKTARLAPAEELQEVARMLGELDVRPAEHPVRVAYQARLAAAQAALRAALEDEAEADTQLALARMRRVRFKRSLDEARLVVHGRLLALLRDKAEAGAFFRPTTKPPGSEAEKRAQEAAAQKARAEAEKAAQGKRTEKVRAGGEAPSQGEAAEETRAEVEAPSQAEVVAQVAPVPSAVLSLHPGMALTGAGGWQARHASRLPPLFLCRSAAPRLRDRLLRRRMQGRPAAGAERALN</sequence>
<evidence type="ECO:0000313" key="3">
    <source>
        <dbReference type="Proteomes" id="UP000019678"/>
    </source>
</evidence>
<dbReference type="EMBL" id="ASRX01000003">
    <property type="protein sequence ID" value="EYF08427.1"/>
    <property type="molecule type" value="Genomic_DNA"/>
</dbReference>
<feature type="region of interest" description="Disordered" evidence="1">
    <location>
        <begin position="200"/>
        <end position="263"/>
    </location>
</feature>
<reference evidence="2 3" key="1">
    <citation type="submission" date="2013-05" db="EMBL/GenBank/DDBJ databases">
        <title>Genome assembly of Chondromyces apiculatus DSM 436.</title>
        <authorList>
            <person name="Sharma G."/>
            <person name="Khatri I."/>
            <person name="Kaur C."/>
            <person name="Mayilraj S."/>
            <person name="Subramanian S."/>
        </authorList>
    </citation>
    <scope>NUCLEOTIDE SEQUENCE [LARGE SCALE GENOMIC DNA]</scope>
    <source>
        <strain evidence="2 3">DSM 436</strain>
    </source>
</reference>
<dbReference type="RefSeq" id="WP_231511027.1">
    <property type="nucleotide sequence ID" value="NZ_ASRX01000003.1"/>
</dbReference>
<keyword evidence="3" id="KW-1185">Reference proteome</keyword>
<accession>A0A017THQ1</accession>
<gene>
    <name evidence="2" type="ORF">CAP_3956</name>
</gene>